<organism evidence="3 4">
    <name type="scientific">Nocardioides dokdonensis FR1436</name>
    <dbReference type="NCBI Taxonomy" id="1300347"/>
    <lineage>
        <taxon>Bacteria</taxon>
        <taxon>Bacillati</taxon>
        <taxon>Actinomycetota</taxon>
        <taxon>Actinomycetes</taxon>
        <taxon>Propionibacteriales</taxon>
        <taxon>Nocardioidaceae</taxon>
        <taxon>Nocardioides</taxon>
    </lineage>
</organism>
<protein>
    <submittedName>
        <fullName evidence="3">Isochorismatase family protein YecD</fullName>
        <ecNumber evidence="3">3.-.-.-</ecNumber>
    </submittedName>
</protein>
<dbReference type="EMBL" id="CP015079">
    <property type="protein sequence ID" value="ANH39180.1"/>
    <property type="molecule type" value="Genomic_DNA"/>
</dbReference>
<keyword evidence="4" id="KW-1185">Reference proteome</keyword>
<dbReference type="Gene3D" id="3.40.50.850">
    <property type="entry name" value="Isochorismatase-like"/>
    <property type="match status" value="1"/>
</dbReference>
<dbReference type="STRING" id="1300347.I601_2764"/>
<keyword evidence="1 3" id="KW-0378">Hydrolase</keyword>
<dbReference type="InterPro" id="IPR036380">
    <property type="entry name" value="Isochorismatase-like_sf"/>
</dbReference>
<dbReference type="SUPFAM" id="SSF52499">
    <property type="entry name" value="Isochorismatase-like hydrolases"/>
    <property type="match status" value="1"/>
</dbReference>
<dbReference type="CDD" id="cd00431">
    <property type="entry name" value="cysteine_hydrolases"/>
    <property type="match status" value="1"/>
</dbReference>
<dbReference type="OrthoDB" id="3398739at2"/>
<evidence type="ECO:0000259" key="2">
    <source>
        <dbReference type="Pfam" id="PF00857"/>
    </source>
</evidence>
<gene>
    <name evidence="3" type="primary">yecD</name>
    <name evidence="3" type="ORF">I601_2764</name>
</gene>
<reference evidence="3 4" key="1">
    <citation type="submission" date="2016-03" db="EMBL/GenBank/DDBJ databases">
        <title>Complete genome sequence of a soil Actinobacterium, Nocardioides dokdonensis FR1436.</title>
        <authorList>
            <person name="Kwon S.-K."/>
            <person name="Kim K."/>
            <person name="Kim J.F."/>
        </authorList>
    </citation>
    <scope>NUCLEOTIDE SEQUENCE [LARGE SCALE GENOMIC DNA]</scope>
    <source>
        <strain evidence="3 4">FR1436</strain>
    </source>
</reference>
<feature type="domain" description="Isochorismatase-like" evidence="2">
    <location>
        <begin position="19"/>
        <end position="198"/>
    </location>
</feature>
<dbReference type="Proteomes" id="UP000077868">
    <property type="component" value="Chromosome"/>
</dbReference>
<accession>A0A1A9GNE2</accession>
<dbReference type="InterPro" id="IPR050272">
    <property type="entry name" value="Isochorismatase-like_hydrls"/>
</dbReference>
<evidence type="ECO:0000313" key="3">
    <source>
        <dbReference type="EMBL" id="ANH39180.1"/>
    </source>
</evidence>
<dbReference type="GO" id="GO:0016787">
    <property type="term" value="F:hydrolase activity"/>
    <property type="evidence" value="ECO:0007669"/>
    <property type="project" value="UniProtKB-KW"/>
</dbReference>
<dbReference type="KEGG" id="ndk:I601_2764"/>
<evidence type="ECO:0000313" key="4">
    <source>
        <dbReference type="Proteomes" id="UP000077868"/>
    </source>
</evidence>
<dbReference type="InterPro" id="IPR000868">
    <property type="entry name" value="Isochorismatase-like_dom"/>
</dbReference>
<dbReference type="RefSeq" id="WP_068110712.1">
    <property type="nucleotide sequence ID" value="NZ_CP015079.1"/>
</dbReference>
<dbReference type="PATRIC" id="fig|1300347.3.peg.2759"/>
<sequence>MSHPLTAGTRPTIVGRPVILVVDIFESDFGDREFSHGIPAMPDNRARMEKAAAFVRKGRDLGVPIVVVHEVHRPGGIDFGRELDGSEDVHCVEEPGSPHLPRVGIGMTDDDYVVYKRRYSAFYATDLEILLKGLGASTLILVGGLTDVCIHFTFVDGHQGDYHCRVLEDCVSGSQQAAHDAALASMEYLQTGSVLSSADMLEALQDR</sequence>
<evidence type="ECO:0000256" key="1">
    <source>
        <dbReference type="ARBA" id="ARBA00022801"/>
    </source>
</evidence>
<dbReference type="PANTHER" id="PTHR43540">
    <property type="entry name" value="PEROXYUREIDOACRYLATE/UREIDOACRYLATE AMIDOHYDROLASE-RELATED"/>
    <property type="match status" value="1"/>
</dbReference>
<dbReference type="PANTHER" id="PTHR43540:SF6">
    <property type="entry name" value="ISOCHORISMATASE-LIKE DOMAIN-CONTAINING PROTEIN"/>
    <property type="match status" value="1"/>
</dbReference>
<dbReference type="EC" id="3.-.-.-" evidence="3"/>
<dbReference type="AlphaFoldDB" id="A0A1A9GNE2"/>
<name>A0A1A9GNE2_9ACTN</name>
<proteinExistence type="predicted"/>
<dbReference type="Pfam" id="PF00857">
    <property type="entry name" value="Isochorismatase"/>
    <property type="match status" value="1"/>
</dbReference>